<evidence type="ECO:0000256" key="1">
    <source>
        <dbReference type="ARBA" id="ARBA00009437"/>
    </source>
</evidence>
<name>A0A3N0B0I0_9ACTN</name>
<dbReference type="AlphaFoldDB" id="A0A3N0B0I0"/>
<proteinExistence type="inferred from homology"/>
<dbReference type="PANTHER" id="PTHR30419:SF8">
    <property type="entry name" value="NITROGEN ASSIMILATION TRANSCRIPTIONAL ACTIVATOR-RELATED"/>
    <property type="match status" value="1"/>
</dbReference>
<dbReference type="GO" id="GO:0005829">
    <property type="term" value="C:cytosol"/>
    <property type="evidence" value="ECO:0007669"/>
    <property type="project" value="TreeGrafter"/>
</dbReference>
<protein>
    <submittedName>
        <fullName evidence="6">LysR family transcriptional regulator</fullName>
    </submittedName>
</protein>
<dbReference type="CDD" id="cd05466">
    <property type="entry name" value="PBP2_LTTR_substrate"/>
    <property type="match status" value="1"/>
</dbReference>
<evidence type="ECO:0000259" key="5">
    <source>
        <dbReference type="PROSITE" id="PS50931"/>
    </source>
</evidence>
<reference evidence="7" key="1">
    <citation type="submission" date="2018-05" db="EMBL/GenBank/DDBJ databases">
        <title>Genome Sequencing of selected type strains of the family Eggerthellaceae.</title>
        <authorList>
            <person name="Danylec N."/>
            <person name="Stoll D.A."/>
            <person name="Doetsch A."/>
            <person name="Huch M."/>
        </authorList>
    </citation>
    <scope>NUCLEOTIDE SEQUENCE [LARGE SCALE GENOMIC DNA]</scope>
    <source>
        <strain evidence="7">DSM 24851</strain>
    </source>
</reference>
<dbReference type="Gene3D" id="1.10.10.10">
    <property type="entry name" value="Winged helix-like DNA-binding domain superfamily/Winged helix DNA-binding domain"/>
    <property type="match status" value="1"/>
</dbReference>
<dbReference type="EMBL" id="QIBX01000007">
    <property type="protein sequence ID" value="RNL40360.1"/>
    <property type="molecule type" value="Genomic_DNA"/>
</dbReference>
<accession>A0A3N0B0I0</accession>
<dbReference type="Pfam" id="PF03466">
    <property type="entry name" value="LysR_substrate"/>
    <property type="match status" value="1"/>
</dbReference>
<dbReference type="SUPFAM" id="SSF53850">
    <property type="entry name" value="Periplasmic binding protein-like II"/>
    <property type="match status" value="1"/>
</dbReference>
<dbReference type="InterPro" id="IPR036388">
    <property type="entry name" value="WH-like_DNA-bd_sf"/>
</dbReference>
<dbReference type="Pfam" id="PF00126">
    <property type="entry name" value="HTH_1"/>
    <property type="match status" value="1"/>
</dbReference>
<sequence length="303" mass="34125">MVKDSYDYFVAAYEAPNFSVAASRIPMSPQGFAKAIRGLEKDLGVPLFQQDDAGKRRPTPYADELYRFARHMQAERNLLLGQFEKIAAQQRTSIRLVASLGVLGMLGADFVRQFEHKHANVDVLVTEVPDATCDRLLLDGAFDLALNILPVVDDLETVPLYSTGTEIWVRCDHPLARDQRVCANQLAGERLAMPGNYFKCRSAMQRLCKDAGVRLPRFVDYSEIFWIYDFVQKGRGLGFTLPHLSALAAFRSDERVRAIPLTGLTWSFGVSWMRGRPLHATETEFVDHLKTRARTLDGNRLAS</sequence>
<dbReference type="InterPro" id="IPR050950">
    <property type="entry name" value="HTH-type_LysR_regulators"/>
</dbReference>
<dbReference type="PANTHER" id="PTHR30419">
    <property type="entry name" value="HTH-TYPE TRANSCRIPTIONAL REGULATOR YBHD"/>
    <property type="match status" value="1"/>
</dbReference>
<feature type="domain" description="HTH lysR-type" evidence="5">
    <location>
        <begin position="1"/>
        <end position="59"/>
    </location>
</feature>
<keyword evidence="7" id="KW-1185">Reference proteome</keyword>
<dbReference type="OrthoDB" id="1652954at2"/>
<dbReference type="PROSITE" id="PS50931">
    <property type="entry name" value="HTH_LYSR"/>
    <property type="match status" value="1"/>
</dbReference>
<evidence type="ECO:0000313" key="6">
    <source>
        <dbReference type="EMBL" id="RNL40360.1"/>
    </source>
</evidence>
<evidence type="ECO:0000256" key="2">
    <source>
        <dbReference type="ARBA" id="ARBA00023015"/>
    </source>
</evidence>
<dbReference type="Gene3D" id="3.40.190.290">
    <property type="match status" value="1"/>
</dbReference>
<dbReference type="GO" id="GO:0003677">
    <property type="term" value="F:DNA binding"/>
    <property type="evidence" value="ECO:0007669"/>
    <property type="project" value="UniProtKB-KW"/>
</dbReference>
<dbReference type="InterPro" id="IPR000847">
    <property type="entry name" value="LysR_HTH_N"/>
</dbReference>
<evidence type="ECO:0000256" key="4">
    <source>
        <dbReference type="ARBA" id="ARBA00023163"/>
    </source>
</evidence>
<keyword evidence="2" id="KW-0805">Transcription regulation</keyword>
<comment type="caution">
    <text evidence="6">The sequence shown here is derived from an EMBL/GenBank/DDBJ whole genome shotgun (WGS) entry which is preliminary data.</text>
</comment>
<keyword evidence="4" id="KW-0804">Transcription</keyword>
<dbReference type="InterPro" id="IPR005119">
    <property type="entry name" value="LysR_subst-bd"/>
</dbReference>
<dbReference type="SUPFAM" id="SSF46785">
    <property type="entry name" value="Winged helix' DNA-binding domain"/>
    <property type="match status" value="1"/>
</dbReference>
<dbReference type="GO" id="GO:0003700">
    <property type="term" value="F:DNA-binding transcription factor activity"/>
    <property type="evidence" value="ECO:0007669"/>
    <property type="project" value="InterPro"/>
</dbReference>
<gene>
    <name evidence="6" type="ORF">DMP06_05345</name>
</gene>
<dbReference type="InterPro" id="IPR036390">
    <property type="entry name" value="WH_DNA-bd_sf"/>
</dbReference>
<evidence type="ECO:0000313" key="7">
    <source>
        <dbReference type="Proteomes" id="UP000269591"/>
    </source>
</evidence>
<dbReference type="Proteomes" id="UP000269591">
    <property type="component" value="Unassembled WGS sequence"/>
</dbReference>
<evidence type="ECO:0000256" key="3">
    <source>
        <dbReference type="ARBA" id="ARBA00023125"/>
    </source>
</evidence>
<comment type="similarity">
    <text evidence="1">Belongs to the LysR transcriptional regulatory family.</text>
</comment>
<dbReference type="RefSeq" id="WP_123208716.1">
    <property type="nucleotide sequence ID" value="NZ_JBHTHO010000032.1"/>
</dbReference>
<keyword evidence="3" id="KW-0238">DNA-binding</keyword>
<organism evidence="6 7">
    <name type="scientific">Slackia equolifaciens</name>
    <dbReference type="NCBI Taxonomy" id="498718"/>
    <lineage>
        <taxon>Bacteria</taxon>
        <taxon>Bacillati</taxon>
        <taxon>Actinomycetota</taxon>
        <taxon>Coriobacteriia</taxon>
        <taxon>Eggerthellales</taxon>
        <taxon>Eggerthellaceae</taxon>
        <taxon>Slackia</taxon>
    </lineage>
</organism>